<feature type="signal peptide" evidence="1">
    <location>
        <begin position="1"/>
        <end position="26"/>
    </location>
</feature>
<evidence type="ECO:0000313" key="2">
    <source>
        <dbReference type="EMBL" id="TQL50460.1"/>
    </source>
</evidence>
<accession>A0A542YQT5</accession>
<sequence>MTTTTSTRGTIALLTAALTLSLTALFGVTTDLADQADGQTYGEVVAGRRSP</sequence>
<dbReference type="EMBL" id="VFOP01000001">
    <property type="protein sequence ID" value="TQL50460.1"/>
    <property type="molecule type" value="Genomic_DNA"/>
</dbReference>
<keyword evidence="1" id="KW-0732">Signal</keyword>
<evidence type="ECO:0000256" key="1">
    <source>
        <dbReference type="SAM" id="SignalP"/>
    </source>
</evidence>
<protein>
    <submittedName>
        <fullName evidence="2">Uncharacterized protein</fullName>
    </submittedName>
</protein>
<feature type="chain" id="PRO_5038939985" evidence="1">
    <location>
        <begin position="27"/>
        <end position="51"/>
    </location>
</feature>
<name>A0A542YQT5_9MICO</name>
<comment type="caution">
    <text evidence="2">The sequence shown here is derived from an EMBL/GenBank/DDBJ whole genome shotgun (WGS) entry which is preliminary data.</text>
</comment>
<dbReference type="Proteomes" id="UP000319516">
    <property type="component" value="Unassembled WGS sequence"/>
</dbReference>
<dbReference type="RefSeq" id="WP_153390196.1">
    <property type="nucleotide sequence ID" value="NZ_BAAAIK010000002.1"/>
</dbReference>
<reference evidence="2 3" key="1">
    <citation type="submission" date="2019-06" db="EMBL/GenBank/DDBJ databases">
        <title>Sequencing the genomes of 1000 actinobacteria strains.</title>
        <authorList>
            <person name="Klenk H.-P."/>
        </authorList>
    </citation>
    <scope>NUCLEOTIDE SEQUENCE [LARGE SCALE GENOMIC DNA]</scope>
    <source>
        <strain evidence="2 3">DSM 12335</strain>
    </source>
</reference>
<organism evidence="2 3">
    <name type="scientific">Ornithinicoccus hortensis</name>
    <dbReference type="NCBI Taxonomy" id="82346"/>
    <lineage>
        <taxon>Bacteria</taxon>
        <taxon>Bacillati</taxon>
        <taxon>Actinomycetota</taxon>
        <taxon>Actinomycetes</taxon>
        <taxon>Micrococcales</taxon>
        <taxon>Intrasporangiaceae</taxon>
        <taxon>Ornithinicoccus</taxon>
    </lineage>
</organism>
<dbReference type="AlphaFoldDB" id="A0A542YQT5"/>
<proteinExistence type="predicted"/>
<keyword evidence="3" id="KW-1185">Reference proteome</keyword>
<evidence type="ECO:0000313" key="3">
    <source>
        <dbReference type="Proteomes" id="UP000319516"/>
    </source>
</evidence>
<gene>
    <name evidence="2" type="ORF">FB467_1570</name>
</gene>